<evidence type="ECO:0000313" key="2">
    <source>
        <dbReference type="EMBL" id="KAK8875510.1"/>
    </source>
</evidence>
<proteinExistence type="predicted"/>
<keyword evidence="3" id="KW-1185">Reference proteome</keyword>
<keyword evidence="1" id="KW-0175">Coiled coil</keyword>
<gene>
    <name evidence="2" type="ORF">M9Y10_005676</name>
</gene>
<accession>A0ABR2JCC0</accession>
<evidence type="ECO:0008006" key="4">
    <source>
        <dbReference type="Google" id="ProtNLM"/>
    </source>
</evidence>
<evidence type="ECO:0000313" key="3">
    <source>
        <dbReference type="Proteomes" id="UP001470230"/>
    </source>
</evidence>
<sequence length="428" mass="50226">MPPKKKEEPKVAPTAVYIDGEKYIEEHTVPGLDVEIAKLIDKKNQLKEENHNINQVLLSLQRRNNNILEQLKAESAEKEKLLGEHRVLFDQTKAKCQAEIQQLQIEIKADFEAHEKKLIEKKKERNHLRFNMQEKKEIEEARVAMLQQRVSLTQELKETTMRLNAELKAFERESYAFRNKKSQELEEELQKQKTEAKADIDKEKMDTLREAESQSKVISTQVTKFQKVVVKLRDRYNKLLEEANDLEMQMMESKLVTQLTQPETNQNAIAKLQEEKDRIEDQKLRAKTKPEAENRRKMTQHVNMMKKKGNELSGFIKLNKLKHQEMEQLRALAMNVIEQRNALITFMNETMAMLRREIASSYDQKGLPFRTSELILCHVNEGDEEYLGREFASNDNVPMTLNDTLRMFEILYSRFTGVPQPRKVEEAV</sequence>
<evidence type="ECO:0000256" key="1">
    <source>
        <dbReference type="SAM" id="Coils"/>
    </source>
</evidence>
<reference evidence="2 3" key="1">
    <citation type="submission" date="2024-04" db="EMBL/GenBank/DDBJ databases">
        <title>Tritrichomonas musculus Genome.</title>
        <authorList>
            <person name="Alves-Ferreira E."/>
            <person name="Grigg M."/>
            <person name="Lorenzi H."/>
            <person name="Galac M."/>
        </authorList>
    </citation>
    <scope>NUCLEOTIDE SEQUENCE [LARGE SCALE GENOMIC DNA]</scope>
    <source>
        <strain evidence="2 3">EAF2021</strain>
    </source>
</reference>
<protein>
    <recommendedName>
        <fullName evidence="4">Cilia- and flagella-associated protein 157</fullName>
    </recommendedName>
</protein>
<comment type="caution">
    <text evidence="2">The sequence shown here is derived from an EMBL/GenBank/DDBJ whole genome shotgun (WGS) entry which is preliminary data.</text>
</comment>
<organism evidence="2 3">
    <name type="scientific">Tritrichomonas musculus</name>
    <dbReference type="NCBI Taxonomy" id="1915356"/>
    <lineage>
        <taxon>Eukaryota</taxon>
        <taxon>Metamonada</taxon>
        <taxon>Parabasalia</taxon>
        <taxon>Tritrichomonadida</taxon>
        <taxon>Tritrichomonadidae</taxon>
        <taxon>Tritrichomonas</taxon>
    </lineage>
</organism>
<name>A0ABR2JCC0_9EUKA</name>
<feature type="coiled-coil region" evidence="1">
    <location>
        <begin position="29"/>
        <end position="84"/>
    </location>
</feature>
<feature type="coiled-coil region" evidence="1">
    <location>
        <begin position="153"/>
        <end position="289"/>
    </location>
</feature>
<dbReference type="Proteomes" id="UP001470230">
    <property type="component" value="Unassembled WGS sequence"/>
</dbReference>
<dbReference type="EMBL" id="JAPFFF010000012">
    <property type="protein sequence ID" value="KAK8875510.1"/>
    <property type="molecule type" value="Genomic_DNA"/>
</dbReference>